<dbReference type="RefSeq" id="WP_007754463.1">
    <property type="nucleotide sequence ID" value="NZ_JADOZO010000050.1"/>
</dbReference>
<dbReference type="Gene3D" id="2.60.40.10">
    <property type="entry name" value="Immunoglobulins"/>
    <property type="match status" value="1"/>
</dbReference>
<dbReference type="AlphaFoldDB" id="A0A7J4YSU0"/>
<organism evidence="2 4">
    <name type="scientific">Bacteroides finegoldii</name>
    <dbReference type="NCBI Taxonomy" id="338188"/>
    <lineage>
        <taxon>Bacteria</taxon>
        <taxon>Pseudomonadati</taxon>
        <taxon>Bacteroidota</taxon>
        <taxon>Bacteroidia</taxon>
        <taxon>Bacteroidales</taxon>
        <taxon>Bacteroidaceae</taxon>
        <taxon>Bacteroides</taxon>
    </lineage>
</organism>
<dbReference type="GeneID" id="92988051"/>
<protein>
    <submittedName>
        <fullName evidence="2">DUF5003 domain-containing protein</fullName>
    </submittedName>
</protein>
<evidence type="ECO:0000256" key="1">
    <source>
        <dbReference type="SAM" id="SignalP"/>
    </source>
</evidence>
<dbReference type="EMBL" id="VWAK01000003">
    <property type="protein sequence ID" value="KAA5232302.1"/>
    <property type="molecule type" value="Genomic_DNA"/>
</dbReference>
<keyword evidence="1" id="KW-0732">Signal</keyword>
<comment type="caution">
    <text evidence="2">The sequence shown here is derived from an EMBL/GenBank/DDBJ whole genome shotgun (WGS) entry which is preliminary data.</text>
</comment>
<sequence>MRKLKQKNLVALMRKFCLEGCFTALFMALCISACSDDDDDAVKAVFPEKQTVNCVYGDTKELNFETNADWQLTSSATWCRFVNDGHEDYSLSGTAGKQTVTLKITDEAVAFDAPTVARLTMMIGAEKAIIADVVRDNKMRELKIYDMEGNEIHEIEVGYNNYKPFQIKANFRFAATNRPEWLEIAGNTIVGTVNEMTKGEVKVIDSPQYAKYIQNGTLVFADEDGGMSYSFPLVYKGMDPKSIKIVDSNPTPWNWEVSLDGKTFTQTSSSGTGTSTTTSTYNKFVPYTVQALNDEVVPVYIQKVEEYGTVKMKIGEEDGVDWMRLEDDGQGNLRLKVDRSSEEREGYVLVLPKALYEEIKDELWENLIEMDMETDEQDIKYTYQQSNLLINFVQKEKKQEAAQAFKVTYFDSGWNTVEATCTKVTDTDIASLYPEVSDIYTMEWPSAQGGVTIDPLEGDYETEWNFKVMRDGEDITSEEICEGNGTSLNAFIEGTLTEEFHILIEKDDVTIKVLIITPNYN</sequence>
<proteinExistence type="predicted"/>
<evidence type="ECO:0000313" key="2">
    <source>
        <dbReference type="EMBL" id="KAA5232302.1"/>
    </source>
</evidence>
<evidence type="ECO:0000313" key="5">
    <source>
        <dbReference type="Proteomes" id="UP000440198"/>
    </source>
</evidence>
<keyword evidence="5" id="KW-1185">Reference proteome</keyword>
<gene>
    <name evidence="3" type="ORF">F2Z09_02030</name>
    <name evidence="2" type="ORF">F2Z22_02795</name>
</gene>
<dbReference type="Pfam" id="PF16394">
    <property type="entry name" value="DUF5003"/>
    <property type="match status" value="1"/>
</dbReference>
<feature type="chain" id="PRO_5044658664" evidence="1">
    <location>
        <begin position="36"/>
        <end position="521"/>
    </location>
</feature>
<dbReference type="Proteomes" id="UP000421791">
    <property type="component" value="Unassembled WGS sequence"/>
</dbReference>
<dbReference type="InterPro" id="IPR013783">
    <property type="entry name" value="Ig-like_fold"/>
</dbReference>
<reference evidence="4 5" key="1">
    <citation type="journal article" date="2019" name="Nat. Med.">
        <title>A library of human gut bacterial isolates paired with longitudinal multiomics data enables mechanistic microbiome research.</title>
        <authorList>
            <person name="Poyet M."/>
            <person name="Groussin M."/>
            <person name="Gibbons S.M."/>
            <person name="Avila-Pacheco J."/>
            <person name="Jiang X."/>
            <person name="Kearney S.M."/>
            <person name="Perrotta A.R."/>
            <person name="Berdy B."/>
            <person name="Zhao S."/>
            <person name="Lieberman T.D."/>
            <person name="Swanson P.K."/>
            <person name="Smith M."/>
            <person name="Roesemann S."/>
            <person name="Alexander J.E."/>
            <person name="Rich S.A."/>
            <person name="Livny J."/>
            <person name="Vlamakis H."/>
            <person name="Clish C."/>
            <person name="Bullock K."/>
            <person name="Deik A."/>
            <person name="Scott J."/>
            <person name="Pierce K.A."/>
            <person name="Xavier R.J."/>
            <person name="Alm E.J."/>
        </authorList>
    </citation>
    <scope>NUCLEOTIDE SEQUENCE [LARGE SCALE GENOMIC DNA]</scope>
    <source>
        <strain evidence="3 5">BIOML-A2</strain>
        <strain evidence="2 4">BIOML-A6</strain>
    </source>
</reference>
<dbReference type="Proteomes" id="UP000440198">
    <property type="component" value="Unassembled WGS sequence"/>
</dbReference>
<name>A0A7J4YSU0_9BACE</name>
<dbReference type="EMBL" id="VWAG01000002">
    <property type="protein sequence ID" value="KAA5260041.1"/>
    <property type="molecule type" value="Genomic_DNA"/>
</dbReference>
<evidence type="ECO:0000313" key="4">
    <source>
        <dbReference type="Proteomes" id="UP000421791"/>
    </source>
</evidence>
<feature type="signal peptide" evidence="1">
    <location>
        <begin position="1"/>
        <end position="35"/>
    </location>
</feature>
<dbReference type="InterPro" id="IPR032167">
    <property type="entry name" value="DUF5003"/>
</dbReference>
<accession>A0A7J4YSU0</accession>
<evidence type="ECO:0000313" key="3">
    <source>
        <dbReference type="EMBL" id="KAA5260041.1"/>
    </source>
</evidence>